<dbReference type="AlphaFoldDB" id="A0A0F9JCC6"/>
<organism evidence="1">
    <name type="scientific">marine sediment metagenome</name>
    <dbReference type="NCBI Taxonomy" id="412755"/>
    <lineage>
        <taxon>unclassified sequences</taxon>
        <taxon>metagenomes</taxon>
        <taxon>ecological metagenomes</taxon>
    </lineage>
</organism>
<proteinExistence type="predicted"/>
<evidence type="ECO:0000313" key="1">
    <source>
        <dbReference type="EMBL" id="KKM67454.1"/>
    </source>
</evidence>
<sequence length="68" mass="7564">MNDSTGESTASHEGEIMTKEPCHICRRPTPTAQIHTFGACRRCLTRNVAKIKARRAATVKTRFHLTPA</sequence>
<reference evidence="1" key="1">
    <citation type="journal article" date="2015" name="Nature">
        <title>Complex archaea that bridge the gap between prokaryotes and eukaryotes.</title>
        <authorList>
            <person name="Spang A."/>
            <person name="Saw J.H."/>
            <person name="Jorgensen S.L."/>
            <person name="Zaremba-Niedzwiedzka K."/>
            <person name="Martijn J."/>
            <person name="Lind A.E."/>
            <person name="van Eijk R."/>
            <person name="Schleper C."/>
            <person name="Guy L."/>
            <person name="Ettema T.J."/>
        </authorList>
    </citation>
    <scope>NUCLEOTIDE SEQUENCE</scope>
</reference>
<name>A0A0F9JCC6_9ZZZZ</name>
<protein>
    <submittedName>
        <fullName evidence="1">Uncharacterized protein</fullName>
    </submittedName>
</protein>
<dbReference type="EMBL" id="LAZR01010345">
    <property type="protein sequence ID" value="KKM67454.1"/>
    <property type="molecule type" value="Genomic_DNA"/>
</dbReference>
<accession>A0A0F9JCC6</accession>
<gene>
    <name evidence="1" type="ORF">LCGC14_1470880</name>
</gene>
<comment type="caution">
    <text evidence="1">The sequence shown here is derived from an EMBL/GenBank/DDBJ whole genome shotgun (WGS) entry which is preliminary data.</text>
</comment>